<protein>
    <recommendedName>
        <fullName evidence="6">Ribosomal RNA small subunit methyltransferase H</fullName>
        <ecNumber evidence="6">2.1.1.199</ecNumber>
    </recommendedName>
    <alternativeName>
        <fullName evidence="6">16S rRNA m(4)C1402 methyltransferase</fullName>
    </alternativeName>
    <alternativeName>
        <fullName evidence="6">rRNA (cytosine-N(4)-)-methyltransferase RsmH</fullName>
    </alternativeName>
</protein>
<dbReference type="NCBIfam" id="TIGR00006">
    <property type="entry name" value="16S rRNA (cytosine(1402)-N(4))-methyltransferase RsmH"/>
    <property type="match status" value="1"/>
</dbReference>
<comment type="subcellular location">
    <subcellularLocation>
        <location evidence="6">Cytoplasm</location>
    </subcellularLocation>
</comment>
<evidence type="ECO:0000313" key="9">
    <source>
        <dbReference type="Proteomes" id="UP000010808"/>
    </source>
</evidence>
<comment type="function">
    <text evidence="6">Specifically methylates the N4 position of cytidine in position 1402 (C1402) of 16S rRNA.</text>
</comment>
<evidence type="ECO:0000256" key="2">
    <source>
        <dbReference type="ARBA" id="ARBA00022552"/>
    </source>
</evidence>
<dbReference type="STRING" id="1121451.DESAM_20202"/>
<dbReference type="Gene3D" id="1.10.150.170">
    <property type="entry name" value="Putative methyltransferase TM0872, insert domain"/>
    <property type="match status" value="1"/>
</dbReference>
<accession>L0R6Z9</accession>
<feature type="binding site" evidence="6">
    <location>
        <position position="60"/>
    </location>
    <ligand>
        <name>S-adenosyl-L-methionine</name>
        <dbReference type="ChEBI" id="CHEBI:59789"/>
    </ligand>
</feature>
<dbReference type="SUPFAM" id="SSF53335">
    <property type="entry name" value="S-adenosyl-L-methionine-dependent methyltransferases"/>
    <property type="match status" value="1"/>
</dbReference>
<dbReference type="Gene3D" id="3.40.50.150">
    <property type="entry name" value="Vaccinia Virus protein VP39"/>
    <property type="match status" value="1"/>
</dbReference>
<feature type="binding site" evidence="6">
    <location>
        <position position="108"/>
    </location>
    <ligand>
        <name>S-adenosyl-L-methionine</name>
        <dbReference type="ChEBI" id="CHEBI:59789"/>
    </ligand>
</feature>
<keyword evidence="5 6" id="KW-0949">S-adenosyl-L-methionine</keyword>
<dbReference type="Pfam" id="PF01795">
    <property type="entry name" value="Methyltransf_5"/>
    <property type="match status" value="1"/>
</dbReference>
<dbReference type="PATRIC" id="fig|1121451.3.peg.474"/>
<dbReference type="eggNOG" id="COG0275">
    <property type="taxonomic scope" value="Bacteria"/>
</dbReference>
<gene>
    <name evidence="8" type="primary">mraW</name>
    <name evidence="6" type="synonym">rsmH</name>
    <name evidence="8" type="ORF">DESAM_20202</name>
</gene>
<reference evidence="8 9" key="1">
    <citation type="submission" date="2012-10" db="EMBL/GenBank/DDBJ databases">
        <authorList>
            <person name="Genoscope - CEA"/>
        </authorList>
    </citation>
    <scope>NUCLEOTIDE SEQUENCE [LARGE SCALE GENOMIC DNA]</scope>
    <source>
        <strain evidence="9">AM13 / DSM 14728</strain>
    </source>
</reference>
<dbReference type="InterPro" id="IPR002903">
    <property type="entry name" value="RsmH"/>
</dbReference>
<name>L0R6Z9_9BACT</name>
<evidence type="ECO:0000256" key="4">
    <source>
        <dbReference type="ARBA" id="ARBA00022679"/>
    </source>
</evidence>
<dbReference type="GO" id="GO:0070475">
    <property type="term" value="P:rRNA base methylation"/>
    <property type="evidence" value="ECO:0007669"/>
    <property type="project" value="UniProtKB-UniRule"/>
</dbReference>
<keyword evidence="9" id="KW-1185">Reference proteome</keyword>
<dbReference type="RefSeq" id="WP_015335103.1">
    <property type="nucleotide sequence ID" value="NC_020055.1"/>
</dbReference>
<keyword evidence="6" id="KW-0963">Cytoplasm</keyword>
<dbReference type="EMBL" id="FO203522">
    <property type="protein sequence ID" value="CCO22493.1"/>
    <property type="molecule type" value="Genomic_DNA"/>
</dbReference>
<evidence type="ECO:0000256" key="1">
    <source>
        <dbReference type="ARBA" id="ARBA00010396"/>
    </source>
</evidence>
<dbReference type="KEGG" id="dhy:DESAM_20202"/>
<feature type="binding site" evidence="6">
    <location>
        <begin position="40"/>
        <end position="42"/>
    </location>
    <ligand>
        <name>S-adenosyl-L-methionine</name>
        <dbReference type="ChEBI" id="CHEBI:59789"/>
    </ligand>
</feature>
<dbReference type="AlphaFoldDB" id="L0R6Z9"/>
<dbReference type="InterPro" id="IPR023397">
    <property type="entry name" value="SAM-dep_MeTrfase_MraW_recog"/>
</dbReference>
<dbReference type="PANTHER" id="PTHR11265">
    <property type="entry name" value="S-ADENOSYL-METHYLTRANSFERASE MRAW"/>
    <property type="match status" value="1"/>
</dbReference>
<evidence type="ECO:0000256" key="3">
    <source>
        <dbReference type="ARBA" id="ARBA00022603"/>
    </source>
</evidence>
<comment type="catalytic activity">
    <reaction evidence="6">
        <text>cytidine(1402) in 16S rRNA + S-adenosyl-L-methionine = N(4)-methylcytidine(1402) in 16S rRNA + S-adenosyl-L-homocysteine + H(+)</text>
        <dbReference type="Rhea" id="RHEA:42928"/>
        <dbReference type="Rhea" id="RHEA-COMP:10286"/>
        <dbReference type="Rhea" id="RHEA-COMP:10287"/>
        <dbReference type="ChEBI" id="CHEBI:15378"/>
        <dbReference type="ChEBI" id="CHEBI:57856"/>
        <dbReference type="ChEBI" id="CHEBI:59789"/>
        <dbReference type="ChEBI" id="CHEBI:74506"/>
        <dbReference type="ChEBI" id="CHEBI:82748"/>
        <dbReference type="EC" id="2.1.1.199"/>
    </reaction>
</comment>
<evidence type="ECO:0000256" key="5">
    <source>
        <dbReference type="ARBA" id="ARBA00022691"/>
    </source>
</evidence>
<keyword evidence="3 6" id="KW-0489">Methyltransferase</keyword>
<feature type="binding site" evidence="6">
    <location>
        <position position="87"/>
    </location>
    <ligand>
        <name>S-adenosyl-L-methionine</name>
        <dbReference type="ChEBI" id="CHEBI:59789"/>
    </ligand>
</feature>
<evidence type="ECO:0000256" key="7">
    <source>
        <dbReference type="SAM" id="MobiDB-lite"/>
    </source>
</evidence>
<evidence type="ECO:0000313" key="8">
    <source>
        <dbReference type="EMBL" id="CCO22493.1"/>
    </source>
</evidence>
<dbReference type="HOGENOM" id="CLU_038422_2_0_7"/>
<feature type="compositionally biased region" description="Basic and acidic residues" evidence="7">
    <location>
        <begin position="315"/>
        <end position="325"/>
    </location>
</feature>
<feature type="region of interest" description="Disordered" evidence="7">
    <location>
        <begin position="302"/>
        <end position="325"/>
    </location>
</feature>
<dbReference type="Proteomes" id="UP000010808">
    <property type="component" value="Chromosome"/>
</dbReference>
<comment type="similarity">
    <text evidence="1 6">Belongs to the methyltransferase superfamily. RsmH family.</text>
</comment>
<dbReference type="PANTHER" id="PTHR11265:SF0">
    <property type="entry name" value="12S RRNA N4-METHYLCYTIDINE METHYLTRANSFERASE"/>
    <property type="match status" value="1"/>
</dbReference>
<dbReference type="HAMAP" id="MF_01007">
    <property type="entry name" value="16SrRNA_methyltr_H"/>
    <property type="match status" value="1"/>
</dbReference>
<dbReference type="GO" id="GO:0071424">
    <property type="term" value="F:rRNA (cytosine-N4-)-methyltransferase activity"/>
    <property type="evidence" value="ECO:0007669"/>
    <property type="project" value="UniProtKB-UniRule"/>
</dbReference>
<evidence type="ECO:0000256" key="6">
    <source>
        <dbReference type="HAMAP-Rule" id="MF_01007"/>
    </source>
</evidence>
<dbReference type="GO" id="GO:0005737">
    <property type="term" value="C:cytoplasm"/>
    <property type="evidence" value="ECO:0007669"/>
    <property type="project" value="UniProtKB-SubCell"/>
</dbReference>
<sequence>MESNETKPEKVHTSVLLNEVIEWLAPKPGGLYLDGTLGMAGHSSAILDAAGEGAQLAGLDRDEQALKLAGTRLEPYGEQAHRFHLAFSKFEAALDELGWDTIDGVVLDLGVSSLHLDRGERGFSFIKEGPLDMRMDPAGGMPPASSIINKGSYSDINRILKLYGEEPLASRITKAIIKAREEKKITTTLELASIVEKAYPAKRRALSRTHPATKTFQGLRIAVNSELEELQKFLQRIPDRLNPGARVAIISFHSLEDRIVKKAFKAESQNCDCPPMQPICTCGKVKRLNILSKKPILPTQEEMAVNPRSRSAKLRVAERAAEHES</sequence>
<dbReference type="SUPFAM" id="SSF81799">
    <property type="entry name" value="Putative methyltransferase TM0872, insert domain"/>
    <property type="match status" value="1"/>
</dbReference>
<keyword evidence="2 6" id="KW-0698">rRNA processing</keyword>
<organism evidence="8 9">
    <name type="scientific">Maridesulfovibrio hydrothermalis AM13 = DSM 14728</name>
    <dbReference type="NCBI Taxonomy" id="1121451"/>
    <lineage>
        <taxon>Bacteria</taxon>
        <taxon>Pseudomonadati</taxon>
        <taxon>Thermodesulfobacteriota</taxon>
        <taxon>Desulfovibrionia</taxon>
        <taxon>Desulfovibrionales</taxon>
        <taxon>Desulfovibrionaceae</taxon>
        <taxon>Maridesulfovibrio</taxon>
    </lineage>
</organism>
<dbReference type="InterPro" id="IPR029063">
    <property type="entry name" value="SAM-dependent_MTases_sf"/>
</dbReference>
<dbReference type="PIRSF" id="PIRSF004486">
    <property type="entry name" value="MraW"/>
    <property type="match status" value="1"/>
</dbReference>
<dbReference type="OrthoDB" id="9806637at2"/>
<keyword evidence="4 6" id="KW-0808">Transferase</keyword>
<feature type="binding site" evidence="6">
    <location>
        <position position="115"/>
    </location>
    <ligand>
        <name>S-adenosyl-L-methionine</name>
        <dbReference type="ChEBI" id="CHEBI:59789"/>
    </ligand>
</feature>
<dbReference type="EC" id="2.1.1.199" evidence="6"/>
<proteinExistence type="inferred from homology"/>